<dbReference type="AlphaFoldDB" id="W4FRC1"/>
<dbReference type="EMBL" id="KI913178">
    <property type="protein sequence ID" value="ETV69198.1"/>
    <property type="molecule type" value="Genomic_DNA"/>
</dbReference>
<keyword evidence="1" id="KW-0175">Coiled coil</keyword>
<sequence length="347" mass="38760">MTRTSPKAKLGGKNHINLSVDTRYPSPVAATTLVKTITRCSFAKSPRASFISLPTTHASTSKPPDSISEEEYFRLLKKTDVLGHLLRVNDNLLEAEGLLEVAEVDNSKLDAMNKHILVELQMFKAKYYESQRLFTDHIEQLTGVCLHQEALQKGHPKEAAAQVADKFKHIRLMEDLQQATTSSSLLSATDDVQSRSLVVVAQLRVDQLNGFYQSYCRDLHTAENVVAEEKAKGTSIQVTEVKYAEKIETALKHVQAEKDQLLEEMQLTAKQNAALHDEIATLKQKLELQKQVQRQDKAALLAQQTTVTLLLQNVKADVKKRYGFVPPALDAYSLHSPPPPPPPTFRC</sequence>
<accession>W4FRC1</accession>
<dbReference type="OrthoDB" id="72630at2759"/>
<evidence type="ECO:0000256" key="1">
    <source>
        <dbReference type="SAM" id="Coils"/>
    </source>
</evidence>
<dbReference type="VEuPathDB" id="FungiDB:H257_15027"/>
<name>W4FRC1_APHAT</name>
<organism evidence="2">
    <name type="scientific">Aphanomyces astaci</name>
    <name type="common">Crayfish plague agent</name>
    <dbReference type="NCBI Taxonomy" id="112090"/>
    <lineage>
        <taxon>Eukaryota</taxon>
        <taxon>Sar</taxon>
        <taxon>Stramenopiles</taxon>
        <taxon>Oomycota</taxon>
        <taxon>Saprolegniomycetes</taxon>
        <taxon>Saprolegniales</taxon>
        <taxon>Verrucalvaceae</taxon>
        <taxon>Aphanomyces</taxon>
    </lineage>
</organism>
<dbReference type="RefSeq" id="XP_009841300.1">
    <property type="nucleotide sequence ID" value="XM_009842998.1"/>
</dbReference>
<dbReference type="GeneID" id="20817023"/>
<gene>
    <name evidence="2" type="ORF">H257_15027</name>
</gene>
<reference evidence="2" key="1">
    <citation type="submission" date="2013-12" db="EMBL/GenBank/DDBJ databases">
        <title>The Genome Sequence of Aphanomyces astaci APO3.</title>
        <authorList>
            <consortium name="The Broad Institute Genomics Platform"/>
            <person name="Russ C."/>
            <person name="Tyler B."/>
            <person name="van West P."/>
            <person name="Dieguez-Uribeondo J."/>
            <person name="Young S.K."/>
            <person name="Zeng Q."/>
            <person name="Gargeya S."/>
            <person name="Fitzgerald M."/>
            <person name="Abouelleil A."/>
            <person name="Alvarado L."/>
            <person name="Chapman S.B."/>
            <person name="Gainer-Dewar J."/>
            <person name="Goldberg J."/>
            <person name="Griggs A."/>
            <person name="Gujja S."/>
            <person name="Hansen M."/>
            <person name="Howarth C."/>
            <person name="Imamovic A."/>
            <person name="Ireland A."/>
            <person name="Larimer J."/>
            <person name="McCowan C."/>
            <person name="Murphy C."/>
            <person name="Pearson M."/>
            <person name="Poon T.W."/>
            <person name="Priest M."/>
            <person name="Roberts A."/>
            <person name="Saif S."/>
            <person name="Shea T."/>
            <person name="Sykes S."/>
            <person name="Wortman J."/>
            <person name="Nusbaum C."/>
            <person name="Birren B."/>
        </authorList>
    </citation>
    <scope>NUCLEOTIDE SEQUENCE [LARGE SCALE GENOMIC DNA]</scope>
    <source>
        <strain evidence="2">APO3</strain>
    </source>
</reference>
<proteinExistence type="predicted"/>
<feature type="coiled-coil region" evidence="1">
    <location>
        <begin position="244"/>
        <end position="303"/>
    </location>
</feature>
<evidence type="ECO:0000313" key="2">
    <source>
        <dbReference type="EMBL" id="ETV69198.1"/>
    </source>
</evidence>
<protein>
    <submittedName>
        <fullName evidence="2">Uncharacterized protein</fullName>
    </submittedName>
</protein>